<name>A0A8S1L8I6_9CILI</name>
<evidence type="ECO:0000259" key="2">
    <source>
        <dbReference type="PROSITE" id="PS50112"/>
    </source>
</evidence>
<dbReference type="PANTHER" id="PTHR31600">
    <property type="entry name" value="TINY MACROCYSTS PROTEIN B-RELATED"/>
    <property type="match status" value="1"/>
</dbReference>
<dbReference type="PROSITE" id="PS50112">
    <property type="entry name" value="PAS"/>
    <property type="match status" value="1"/>
</dbReference>
<dbReference type="EMBL" id="CAJJDN010000019">
    <property type="protein sequence ID" value="CAD8064420.1"/>
    <property type="molecule type" value="Genomic_DNA"/>
</dbReference>
<evidence type="ECO:0000313" key="4">
    <source>
        <dbReference type="Proteomes" id="UP000692954"/>
    </source>
</evidence>
<organism evidence="3 4">
    <name type="scientific">Paramecium sonneborni</name>
    <dbReference type="NCBI Taxonomy" id="65129"/>
    <lineage>
        <taxon>Eukaryota</taxon>
        <taxon>Sar</taxon>
        <taxon>Alveolata</taxon>
        <taxon>Ciliophora</taxon>
        <taxon>Intramacronucleata</taxon>
        <taxon>Oligohymenophorea</taxon>
        <taxon>Peniculida</taxon>
        <taxon>Parameciidae</taxon>
        <taxon>Paramecium</taxon>
    </lineage>
</organism>
<dbReference type="NCBIfam" id="TIGR00229">
    <property type="entry name" value="sensory_box"/>
    <property type="match status" value="1"/>
</dbReference>
<protein>
    <recommendedName>
        <fullName evidence="2">PAS domain-containing protein</fullName>
    </recommendedName>
</protein>
<keyword evidence="4" id="KW-1185">Reference proteome</keyword>
<feature type="transmembrane region" description="Helical" evidence="1">
    <location>
        <begin position="536"/>
        <end position="558"/>
    </location>
</feature>
<reference evidence="3" key="1">
    <citation type="submission" date="2021-01" db="EMBL/GenBank/DDBJ databases">
        <authorList>
            <consortium name="Genoscope - CEA"/>
            <person name="William W."/>
        </authorList>
    </citation>
    <scope>NUCLEOTIDE SEQUENCE</scope>
</reference>
<dbReference type="AlphaFoldDB" id="A0A8S1L8I6"/>
<dbReference type="Proteomes" id="UP000692954">
    <property type="component" value="Unassembled WGS sequence"/>
</dbReference>
<sequence>MSELIQAMEFKPTFDYEFHIYRYKLIIEEEFQSKTQQLDIKITVNQTKYLIEAIEVATLKIIDFWISITEDHPDMNKLMNLGFKILKQKLEIDQSWEKLKDCDSLKLYNLMAKFYLLVLDDQEVADSLQNQLRILQKIKQKEIIEIEEISSKQIPTLVVTAQFSNFHIYIVNKALCSLLGYSKTDLIGRSINQVTPQIYTTPLNSCLELFIENQYQNEFITQTVYLQAKSNYIIPLQQNLKLIQTNNNQNYFIAQFQQIFTPKQQCLILLDIEGYIENITSSCITHLKLDVIKIKMRRINIKELFPDFHFRKQEFYQKSGAKLHLSPHGLKYSTKTLDTISIYEQIDFQCYLNNIQFPCLKDEQHYGIVMKLEQIKCHDSTESIVKINPQYPKKTKFPIFQFIPPSVFHLDYMNLTDIDESIDIQISQNNEHKLSKIMDYFRLVKRMSQSQKRSIHYDEGIKVKRLWEGQILDLEEFNIDQQYLEDEDEESQNAQSLINQKDKEIQEFRNYFELFQSKFQIYQLLINSYVSKGFQILNYLINISLITLYISGMIVFIFNLDDDANVSNMIFNLSLNNKRLSSCLMIQTILQDIRLINLGKLIDSQANFEQLYKSNLNQLNQEIQDLIQIHTQLISGETLINQEYLEFQDAYFSQNIELQSIDGSKQNFSYKEAIDLLIGKALFLNSGDISKFNDSDTDFFFYNYNTMNSVSKYYYIPLNYRYYSIKSVSQNSLNNKLIFFILQTLLQLVTYILIALYLIQYNKYQNQIYQLFFEVNQIQIKNIIQKCESFLQLLNVGDDDYDEIQDDKQQIQTLNQDENKMTNNKKKKFLKNRNKKLIKFMESVFFIFAIIQAYFIYQYISAQYVVERTYNLSPILNATSLLESQYRLGDNAIREYFVNQNQSIFCNPNPLKFINNYFNTLYEINADLQTKFTQNLDLFQPDYINSFQELFVKNPCPKLGQLQEYVSEDYCNSFFNGVISEGLSIGLTKYFESLQILVYQYEGFQNYYMNNINNSENINEEIRNLAILTLNSTLSVEVRTMEKVVIRYTQRYLIDKLEQSIRDSFNELQMTRIWLFICFTFYLLFVTFILWIPANQTLIKQIQQSRTLLLVMPMTTLMNSTIIRRYIRQVLKN</sequence>
<dbReference type="CDD" id="cd00130">
    <property type="entry name" value="PAS"/>
    <property type="match status" value="1"/>
</dbReference>
<dbReference type="OrthoDB" id="303837at2759"/>
<evidence type="ECO:0000313" key="3">
    <source>
        <dbReference type="EMBL" id="CAD8064420.1"/>
    </source>
</evidence>
<dbReference type="InterPro" id="IPR057352">
    <property type="entry name" value="TPR_TmcB/C"/>
</dbReference>
<feature type="transmembrane region" description="Helical" evidence="1">
    <location>
        <begin position="837"/>
        <end position="857"/>
    </location>
</feature>
<accession>A0A8S1L8I6</accession>
<dbReference type="InterPro" id="IPR000014">
    <property type="entry name" value="PAS"/>
</dbReference>
<dbReference type="InterPro" id="IPR052994">
    <property type="entry name" value="Tiny_macrocysts_regulators"/>
</dbReference>
<feature type="transmembrane region" description="Helical" evidence="1">
    <location>
        <begin position="1106"/>
        <end position="1127"/>
    </location>
</feature>
<keyword evidence="1" id="KW-0812">Transmembrane</keyword>
<proteinExistence type="predicted"/>
<feature type="transmembrane region" description="Helical" evidence="1">
    <location>
        <begin position="1073"/>
        <end position="1094"/>
    </location>
</feature>
<dbReference type="Pfam" id="PF13426">
    <property type="entry name" value="PAS_9"/>
    <property type="match status" value="1"/>
</dbReference>
<feature type="domain" description="PAS" evidence="2">
    <location>
        <begin position="168"/>
        <end position="214"/>
    </location>
</feature>
<feature type="transmembrane region" description="Helical" evidence="1">
    <location>
        <begin position="737"/>
        <end position="759"/>
    </location>
</feature>
<keyword evidence="1" id="KW-1133">Transmembrane helix</keyword>
<comment type="caution">
    <text evidence="3">The sequence shown here is derived from an EMBL/GenBank/DDBJ whole genome shotgun (WGS) entry which is preliminary data.</text>
</comment>
<dbReference type="Pfam" id="PF25474">
    <property type="entry name" value="TPR_TmcB"/>
    <property type="match status" value="1"/>
</dbReference>
<gene>
    <name evidence="3" type="ORF">PSON_ATCC_30995.1.T0190106</name>
</gene>
<dbReference type="PANTHER" id="PTHR31600:SF2">
    <property type="entry name" value="GAMETE ENRICHED GENE 10 PROTEIN-RELATED"/>
    <property type="match status" value="1"/>
</dbReference>
<keyword evidence="1" id="KW-0472">Membrane</keyword>
<evidence type="ECO:0000256" key="1">
    <source>
        <dbReference type="SAM" id="Phobius"/>
    </source>
</evidence>